<evidence type="ECO:0000313" key="4">
    <source>
        <dbReference type="Proteomes" id="UP000238350"/>
    </source>
</evidence>
<dbReference type="Pfam" id="PF09444">
    <property type="entry name" value="MRC1"/>
    <property type="match status" value="1"/>
</dbReference>
<feature type="region of interest" description="Disordered" evidence="1">
    <location>
        <begin position="206"/>
        <end position="241"/>
    </location>
</feature>
<dbReference type="RefSeq" id="XP_024664442.1">
    <property type="nucleotide sequence ID" value="XM_024808674.1"/>
</dbReference>
<evidence type="ECO:0000313" key="3">
    <source>
        <dbReference type="EMBL" id="PRT54497.1"/>
    </source>
</evidence>
<evidence type="ECO:0000256" key="1">
    <source>
        <dbReference type="SAM" id="MobiDB-lite"/>
    </source>
</evidence>
<feature type="compositionally biased region" description="Acidic residues" evidence="1">
    <location>
        <begin position="635"/>
        <end position="644"/>
    </location>
</feature>
<feature type="compositionally biased region" description="Basic and acidic residues" evidence="1">
    <location>
        <begin position="361"/>
        <end position="374"/>
    </location>
</feature>
<feature type="region of interest" description="Disordered" evidence="1">
    <location>
        <begin position="550"/>
        <end position="579"/>
    </location>
</feature>
<feature type="region of interest" description="Disordered" evidence="1">
    <location>
        <begin position="84"/>
        <end position="173"/>
    </location>
</feature>
<proteinExistence type="predicted"/>
<dbReference type="Proteomes" id="UP000238350">
    <property type="component" value="Unassembled WGS sequence"/>
</dbReference>
<dbReference type="OrthoDB" id="4097142at2759"/>
<dbReference type="AlphaFoldDB" id="A0A2T0FHR0"/>
<feature type="compositionally biased region" description="Acidic residues" evidence="1">
    <location>
        <begin position="375"/>
        <end position="409"/>
    </location>
</feature>
<gene>
    <name evidence="3" type="ORF">B9G98_02117</name>
</gene>
<feature type="region of interest" description="Disordered" evidence="1">
    <location>
        <begin position="777"/>
        <end position="804"/>
    </location>
</feature>
<feature type="compositionally biased region" description="Acidic residues" evidence="1">
    <location>
        <begin position="421"/>
        <end position="430"/>
    </location>
</feature>
<sequence length="813" mass="90313">MDQFEDLPLGSRLDDLLRKIDDAEDEPEDVFDYSSFIRQRRMHSDDALEESEARVEVLDPNTLEKTETLADNVSEAVEEAVEVIGGSGMENVVPEVATTPETTSEPSEPNDPVEPDSDAVSPMAQLKPSPVLDGPTDDALRREMYAEGLAPPSPERTISSQSARKPTKKALQEIAQANQRYERQMDLEIGTKTKGSATVDSFLAMLDDASDETHNTASSPPTSPITPKPNEKGHKVLLSSPPTAQRLASFVRKSIDRVMYQDASDLEVIPESTKQKTSKPLRQMLSFSRHGTTDSLLQKPAQNLMARLQDQLRKQTISKRAQKIKELQDRGIEIRTEQETAKDNEEVETLLEREQRAADELRQLEKGEADRVFDDSDVAESDIAESDIEGDDLVFSGSEDELEDNEDESGGSVRRVAVLSDSEDETEESEATSKAPTAHLAAIGRKAVTESTQVIEEPNLDVLQRIKEQAEAIAAAQSSQEVSTQSSEMGELSELDEFEQEEPHREFGNTVQPKEPDFSDLKNTNLSASQEMRELRRRYERAHVNDLITPFVEDEAQESDDEWAGLGGRSDEEPDVGDVEGLVDDTTVEVKDDQVQQLHLEKEKERDLELVNRLVDDVHGGWRRKRAGRGLLEGFSDDESDEETSAARRDAREKRKRAKLLEDSSAVAKLAANQRTRAFIETIAEDISMRPQRQAAVKPNLASVQETLQFLRADDETPDDLPEVGVKALPRATITVLSARRHSSAAQSDTTRAARISAVETGVRSVEIVKSLHAAAQPKPRRVPKLVAPQEPARKPVITASKAANRLFQRNWS</sequence>
<accession>A0A2T0FHR0</accession>
<feature type="compositionally biased region" description="Acidic residues" evidence="1">
    <location>
        <begin position="491"/>
        <end position="500"/>
    </location>
</feature>
<organism evidence="3 4">
    <name type="scientific">Wickerhamiella sorbophila</name>
    <dbReference type="NCBI Taxonomy" id="45607"/>
    <lineage>
        <taxon>Eukaryota</taxon>
        <taxon>Fungi</taxon>
        <taxon>Dikarya</taxon>
        <taxon>Ascomycota</taxon>
        <taxon>Saccharomycotina</taxon>
        <taxon>Dipodascomycetes</taxon>
        <taxon>Dipodascales</taxon>
        <taxon>Trichomonascaceae</taxon>
        <taxon>Wickerhamiella</taxon>
    </lineage>
</organism>
<feature type="region of interest" description="Disordered" evidence="1">
    <location>
        <begin position="476"/>
        <end position="526"/>
    </location>
</feature>
<dbReference type="GeneID" id="36515865"/>
<dbReference type="InterPro" id="IPR018564">
    <property type="entry name" value="Repl_chkpnt_MRC1_dom"/>
</dbReference>
<feature type="domain" description="DNA replication checkpoint mediator MRC1" evidence="2">
    <location>
        <begin position="550"/>
        <end position="682"/>
    </location>
</feature>
<feature type="compositionally biased region" description="Low complexity" evidence="1">
    <location>
        <begin position="92"/>
        <end position="107"/>
    </location>
</feature>
<feature type="compositionally biased region" description="Acidic residues" evidence="1">
    <location>
        <begin position="552"/>
        <end position="563"/>
    </location>
</feature>
<reference evidence="3 4" key="1">
    <citation type="submission" date="2017-04" db="EMBL/GenBank/DDBJ databases">
        <title>Genome sequencing of [Candida] sorbophila.</title>
        <authorList>
            <person name="Ahn J.O."/>
        </authorList>
    </citation>
    <scope>NUCLEOTIDE SEQUENCE [LARGE SCALE GENOMIC DNA]</scope>
    <source>
        <strain evidence="3 4">DS02</strain>
    </source>
</reference>
<feature type="region of interest" description="Disordered" evidence="1">
    <location>
        <begin position="361"/>
        <end position="438"/>
    </location>
</feature>
<dbReference type="STRING" id="45607.A0A2T0FHR0"/>
<protein>
    <recommendedName>
        <fullName evidence="2">DNA replication checkpoint mediator MRC1 domain-containing protein</fullName>
    </recommendedName>
</protein>
<keyword evidence="4" id="KW-1185">Reference proteome</keyword>
<feature type="region of interest" description="Disordered" evidence="1">
    <location>
        <begin position="629"/>
        <end position="658"/>
    </location>
</feature>
<evidence type="ECO:0000259" key="2">
    <source>
        <dbReference type="Pfam" id="PF09444"/>
    </source>
</evidence>
<dbReference type="EMBL" id="NDIQ01000021">
    <property type="protein sequence ID" value="PRT54497.1"/>
    <property type="molecule type" value="Genomic_DNA"/>
</dbReference>
<comment type="caution">
    <text evidence="3">The sequence shown here is derived from an EMBL/GenBank/DDBJ whole genome shotgun (WGS) entry which is preliminary data.</text>
</comment>
<feature type="compositionally biased region" description="Low complexity" evidence="1">
    <location>
        <begin position="476"/>
        <end position="487"/>
    </location>
</feature>
<name>A0A2T0FHR0_9ASCO</name>